<keyword evidence="1" id="KW-0418">Kinase</keyword>
<keyword evidence="1" id="KW-0723">Serine/threonine-protein kinase</keyword>
<dbReference type="Gene3D" id="3.30.565.10">
    <property type="entry name" value="Histidine kinase-like ATPase, C-terminal domain"/>
    <property type="match status" value="1"/>
</dbReference>
<dbReference type="SUPFAM" id="SSF55874">
    <property type="entry name" value="ATPase domain of HSP90 chaperone/DNA topoisomerase II/histidine kinase"/>
    <property type="match status" value="1"/>
</dbReference>
<evidence type="ECO:0000256" key="1">
    <source>
        <dbReference type="ARBA" id="ARBA00022527"/>
    </source>
</evidence>
<dbReference type="RefSeq" id="WP_246122404.1">
    <property type="nucleotide sequence ID" value="NZ_VFOZ01000001.1"/>
</dbReference>
<keyword evidence="1" id="KW-0808">Transferase</keyword>
<keyword evidence="4" id="KW-1185">Reference proteome</keyword>
<dbReference type="InterPro" id="IPR050267">
    <property type="entry name" value="Anti-sigma-factor_SerPK"/>
</dbReference>
<name>A0A543CG26_9ACTN</name>
<protein>
    <submittedName>
        <fullName evidence="3">Anti-sigma regulatory factor (Ser/Thr protein kinase)</fullName>
    </submittedName>
</protein>
<dbReference type="GO" id="GO:0004674">
    <property type="term" value="F:protein serine/threonine kinase activity"/>
    <property type="evidence" value="ECO:0007669"/>
    <property type="project" value="UniProtKB-KW"/>
</dbReference>
<organism evidence="3 4">
    <name type="scientific">Actinoallomurus bryophytorum</name>
    <dbReference type="NCBI Taxonomy" id="1490222"/>
    <lineage>
        <taxon>Bacteria</taxon>
        <taxon>Bacillati</taxon>
        <taxon>Actinomycetota</taxon>
        <taxon>Actinomycetes</taxon>
        <taxon>Streptosporangiales</taxon>
        <taxon>Thermomonosporaceae</taxon>
        <taxon>Actinoallomurus</taxon>
    </lineage>
</organism>
<sequence>MEEPRKALSVLAEAVKTGRLVLGPPTGPRWRSFLAAAESVSQARRFTESALAKVAETDADHVDDVVLVVSELITNAVREVSRFNPAQGDARPVHLGVAVHPRWTHLFAVDTAPVLPKEAHRGPLAGSGRGIPIIKSLAAMVWIEQARQGKTIHVVMTRTGVELAPQDRQALNP</sequence>
<reference evidence="3 4" key="1">
    <citation type="submission" date="2019-06" db="EMBL/GenBank/DDBJ databases">
        <title>Sequencing the genomes of 1000 actinobacteria strains.</title>
        <authorList>
            <person name="Klenk H.-P."/>
        </authorList>
    </citation>
    <scope>NUCLEOTIDE SEQUENCE [LARGE SCALE GENOMIC DNA]</scope>
    <source>
        <strain evidence="3 4">DSM 102200</strain>
    </source>
</reference>
<dbReference type="PANTHER" id="PTHR35526:SF3">
    <property type="entry name" value="ANTI-SIGMA-F FACTOR RSBW"/>
    <property type="match status" value="1"/>
</dbReference>
<comment type="caution">
    <text evidence="3">The sequence shown here is derived from an EMBL/GenBank/DDBJ whole genome shotgun (WGS) entry which is preliminary data.</text>
</comment>
<feature type="domain" description="Histidine kinase/HSP90-like ATPase" evidence="2">
    <location>
        <begin position="35"/>
        <end position="154"/>
    </location>
</feature>
<dbReference type="CDD" id="cd16936">
    <property type="entry name" value="HATPase_RsbW-like"/>
    <property type="match status" value="1"/>
</dbReference>
<evidence type="ECO:0000313" key="4">
    <source>
        <dbReference type="Proteomes" id="UP000316096"/>
    </source>
</evidence>
<dbReference type="AlphaFoldDB" id="A0A543CG26"/>
<evidence type="ECO:0000313" key="3">
    <source>
        <dbReference type="EMBL" id="TQL96044.1"/>
    </source>
</evidence>
<dbReference type="Pfam" id="PF13581">
    <property type="entry name" value="HATPase_c_2"/>
    <property type="match status" value="1"/>
</dbReference>
<dbReference type="PANTHER" id="PTHR35526">
    <property type="entry name" value="ANTI-SIGMA-F FACTOR RSBW-RELATED"/>
    <property type="match status" value="1"/>
</dbReference>
<dbReference type="EMBL" id="VFOZ01000001">
    <property type="protein sequence ID" value="TQL96044.1"/>
    <property type="molecule type" value="Genomic_DNA"/>
</dbReference>
<accession>A0A543CG26</accession>
<proteinExistence type="predicted"/>
<dbReference type="Proteomes" id="UP000316096">
    <property type="component" value="Unassembled WGS sequence"/>
</dbReference>
<dbReference type="InterPro" id="IPR003594">
    <property type="entry name" value="HATPase_dom"/>
</dbReference>
<dbReference type="InterPro" id="IPR036890">
    <property type="entry name" value="HATPase_C_sf"/>
</dbReference>
<gene>
    <name evidence="3" type="ORF">FB559_1563</name>
</gene>
<evidence type="ECO:0000259" key="2">
    <source>
        <dbReference type="Pfam" id="PF13581"/>
    </source>
</evidence>